<feature type="compositionally biased region" description="Polar residues" evidence="5">
    <location>
        <begin position="471"/>
        <end position="493"/>
    </location>
</feature>
<keyword evidence="8" id="KW-1185">Reference proteome</keyword>
<comment type="similarity">
    <text evidence="1">Belongs to the KHDC4 family.</text>
</comment>
<dbReference type="GO" id="GO:0003723">
    <property type="term" value="F:RNA binding"/>
    <property type="evidence" value="ECO:0007669"/>
    <property type="project" value="InterPro"/>
</dbReference>
<dbReference type="GO" id="GO:0005634">
    <property type="term" value="C:nucleus"/>
    <property type="evidence" value="ECO:0007669"/>
    <property type="project" value="InterPro"/>
</dbReference>
<feature type="compositionally biased region" description="Polar residues" evidence="5">
    <location>
        <begin position="376"/>
        <end position="386"/>
    </location>
</feature>
<dbReference type="AlphaFoldDB" id="A0A850VB63"/>
<comment type="function">
    <text evidence="4">RNA-binding protein involved in pre-mRNA splicing. Interacts with the PRP19C/Prp19 complex/NTC/Nineteen complex which is part of the spliceosome. Involved in regulating splice site selection. Binds preferentially RNA with A/C rich sequences and poly-C stretches.</text>
</comment>
<feature type="non-terminal residue" evidence="7">
    <location>
        <position position="502"/>
    </location>
</feature>
<dbReference type="Proteomes" id="UP000640999">
    <property type="component" value="Unassembled WGS sequence"/>
</dbReference>
<evidence type="ECO:0000256" key="2">
    <source>
        <dbReference type="ARBA" id="ARBA00017795"/>
    </source>
</evidence>
<dbReference type="Pfam" id="PF23469">
    <property type="entry name" value="KH_12"/>
    <property type="match status" value="1"/>
</dbReference>
<name>A0A850VB63_9CORV</name>
<reference evidence="7" key="1">
    <citation type="submission" date="2019-10" db="EMBL/GenBank/DDBJ databases">
        <title>Bird 10,000 Genomes (B10K) Project - Family phase.</title>
        <authorList>
            <person name="Zhang G."/>
        </authorList>
    </citation>
    <scope>NUCLEOTIDE SEQUENCE</scope>
    <source>
        <strain evidence="7">B10K-IZ-033-78</strain>
        <tissue evidence="7">Muscle</tissue>
    </source>
</reference>
<dbReference type="EMBL" id="WEIW01004125">
    <property type="protein sequence ID" value="NWH41507.1"/>
    <property type="molecule type" value="Genomic_DNA"/>
</dbReference>
<evidence type="ECO:0000256" key="1">
    <source>
        <dbReference type="ARBA" id="ARBA00006093"/>
    </source>
</evidence>
<evidence type="ECO:0000313" key="7">
    <source>
        <dbReference type="EMBL" id="NWH41507.1"/>
    </source>
</evidence>
<organism evidence="7 8">
    <name type="scientific">Chloropsis hardwickii</name>
    <dbReference type="NCBI Taxonomy" id="667144"/>
    <lineage>
        <taxon>Eukaryota</taxon>
        <taxon>Metazoa</taxon>
        <taxon>Chordata</taxon>
        <taxon>Craniata</taxon>
        <taxon>Vertebrata</taxon>
        <taxon>Euteleostomi</taxon>
        <taxon>Archelosauria</taxon>
        <taxon>Archosauria</taxon>
        <taxon>Dinosauria</taxon>
        <taxon>Saurischia</taxon>
        <taxon>Theropoda</taxon>
        <taxon>Coelurosauria</taxon>
        <taxon>Aves</taxon>
        <taxon>Neognathae</taxon>
        <taxon>Neoaves</taxon>
        <taxon>Telluraves</taxon>
        <taxon>Australaves</taxon>
        <taxon>Passeriformes</taxon>
        <taxon>Corvoidea</taxon>
        <taxon>Irenidae</taxon>
        <taxon>Chloropsis</taxon>
    </lineage>
</organism>
<dbReference type="PANTHER" id="PTHR15744">
    <property type="entry name" value="BLOM7"/>
    <property type="match status" value="1"/>
</dbReference>
<feature type="non-terminal residue" evidence="7">
    <location>
        <position position="1"/>
    </location>
</feature>
<evidence type="ECO:0000256" key="4">
    <source>
        <dbReference type="ARBA" id="ARBA00045732"/>
    </source>
</evidence>
<accession>A0A850VB63</accession>
<gene>
    <name evidence="7" type="primary">Khdc4</name>
    <name evidence="7" type="ORF">CHLHAR_R11116</name>
</gene>
<feature type="region of interest" description="Disordered" evidence="5">
    <location>
        <begin position="371"/>
        <end position="502"/>
    </location>
</feature>
<dbReference type="SUPFAM" id="SSF54791">
    <property type="entry name" value="Eukaryotic type KH-domain (KH-domain type I)"/>
    <property type="match status" value="1"/>
</dbReference>
<dbReference type="InterPro" id="IPR031121">
    <property type="entry name" value="RIK/BLOM7"/>
</dbReference>
<evidence type="ECO:0000256" key="5">
    <source>
        <dbReference type="SAM" id="MobiDB-lite"/>
    </source>
</evidence>
<evidence type="ECO:0000259" key="6">
    <source>
        <dbReference type="Pfam" id="PF23469"/>
    </source>
</evidence>
<comment type="caution">
    <text evidence="7">The sequence shown here is derived from an EMBL/GenBank/DDBJ whole genome shotgun (WGS) entry which is preliminary data.</text>
</comment>
<dbReference type="PANTHER" id="PTHR15744:SF0">
    <property type="entry name" value="KH HOMOLOGY DOMAIN-CONTAINING PROTEIN 4"/>
    <property type="match status" value="1"/>
</dbReference>
<dbReference type="FunFam" id="3.30.1370.10:FF:000045">
    <property type="entry name" value="KH domain-containing 4, pre-mRNA-splicing factor"/>
    <property type="match status" value="1"/>
</dbReference>
<protein>
    <recommendedName>
        <fullName evidence="2">KH homology domain-containing protein 4</fullName>
    </recommendedName>
    <alternativeName>
        <fullName evidence="3">Brings lots of money 7</fullName>
    </alternativeName>
</protein>
<dbReference type="InterPro" id="IPR047890">
    <property type="entry name" value="KHDC4_KH-I_first"/>
</dbReference>
<dbReference type="CDD" id="cd22385">
    <property type="entry name" value="KH-I_KHDC4_rpt1"/>
    <property type="match status" value="1"/>
</dbReference>
<dbReference type="OrthoDB" id="397265at2759"/>
<proteinExistence type="inferred from homology"/>
<feature type="compositionally biased region" description="Polar residues" evidence="5">
    <location>
        <begin position="334"/>
        <end position="345"/>
    </location>
</feature>
<feature type="domain" description="ATP-dependent RNA helicase PRP5/DDX46/KHDC4 KH" evidence="6">
    <location>
        <begin position="20"/>
        <end position="103"/>
    </location>
</feature>
<dbReference type="InterPro" id="IPR056149">
    <property type="entry name" value="PRP5/DDX46/KHDC4_KH"/>
</dbReference>
<feature type="compositionally biased region" description="Basic and acidic residues" evidence="5">
    <location>
        <begin position="435"/>
        <end position="447"/>
    </location>
</feature>
<sequence length="502" mass="54134">KLQALGKGPATSKSKDDLVVAEVEINDVPLTCRNLLTRGQTQDEISRLSGAAVSTRGRFMTAEEKAKVGPGDRPLYLHVQGQTRELVDRAVNRIKEIITNGVVKAATGSSPTFNGATVTVYHQPAPITQITPAVGQKPPFQSGVSDPLMWISLNITHITRFTSYKADMAKKELPNFTEKFVLMRFFVCVFSHPKPEGLAAAKKLCENLLQTVHAEYSRFVNQITTAVPLAGFTQPATINSVPSQPSYYPSNGYQSGYPVVPPPQQPVQPPYGVPGIVPPAVPLAPGVLPTLPTAVPPVPTQYPIPQVQPPASTGQQSPLSAPFLPAAPVKTTMPAGTQPQVQPHPQGQKRRFTEELPDERESGLLGYQHGPIHMTNLGTGFSSQSELEGAASKPASSSGKERERDRQLMPPPAFPVTGMKSESEERKGAGSLPGSHDHQAKKMKTAEKGFGLVAYAGDSSDEEEEHGGHKNASTFSQGWSLGYQYPSSQQRAKQQMPFWMAP</sequence>
<evidence type="ECO:0000256" key="3">
    <source>
        <dbReference type="ARBA" id="ARBA00030267"/>
    </source>
</evidence>
<dbReference type="Gene3D" id="3.30.1370.10">
    <property type="entry name" value="K Homology domain, type 1"/>
    <property type="match status" value="2"/>
</dbReference>
<dbReference type="InterPro" id="IPR036612">
    <property type="entry name" value="KH_dom_type_1_sf"/>
</dbReference>
<feature type="compositionally biased region" description="Low complexity" evidence="5">
    <location>
        <begin position="389"/>
        <end position="398"/>
    </location>
</feature>
<feature type="region of interest" description="Disordered" evidence="5">
    <location>
        <begin position="330"/>
        <end position="351"/>
    </location>
</feature>
<evidence type="ECO:0000313" key="8">
    <source>
        <dbReference type="Proteomes" id="UP000640999"/>
    </source>
</evidence>